<evidence type="ECO:0000313" key="2">
    <source>
        <dbReference type="EMBL" id="KAK9701152.1"/>
    </source>
</evidence>
<gene>
    <name evidence="2" type="ORF">QE152_g30785</name>
</gene>
<name>A0AAW1JDY2_POPJA</name>
<proteinExistence type="predicted"/>
<sequence>MAKRIPSSPFRIDQEEDKPWVEDEEDNRVKDDKKEVAKKLFTCSSRVGQDYRKRVDTVLPFTAMELKEAVNNMKSGKAPGPNGIPAEAIKETEKINNEWLLDGF</sequence>
<keyword evidence="3" id="KW-1185">Reference proteome</keyword>
<organism evidence="2 3">
    <name type="scientific">Popillia japonica</name>
    <name type="common">Japanese beetle</name>
    <dbReference type="NCBI Taxonomy" id="7064"/>
    <lineage>
        <taxon>Eukaryota</taxon>
        <taxon>Metazoa</taxon>
        <taxon>Ecdysozoa</taxon>
        <taxon>Arthropoda</taxon>
        <taxon>Hexapoda</taxon>
        <taxon>Insecta</taxon>
        <taxon>Pterygota</taxon>
        <taxon>Neoptera</taxon>
        <taxon>Endopterygota</taxon>
        <taxon>Coleoptera</taxon>
        <taxon>Polyphaga</taxon>
        <taxon>Scarabaeiformia</taxon>
        <taxon>Scarabaeidae</taxon>
        <taxon>Rutelinae</taxon>
        <taxon>Popillia</taxon>
    </lineage>
</organism>
<feature type="compositionally biased region" description="Basic and acidic residues" evidence="1">
    <location>
        <begin position="17"/>
        <end position="27"/>
    </location>
</feature>
<feature type="region of interest" description="Disordered" evidence="1">
    <location>
        <begin position="1"/>
        <end position="27"/>
    </location>
</feature>
<reference evidence="2 3" key="1">
    <citation type="journal article" date="2024" name="BMC Genomics">
        <title>De novo assembly and annotation of Popillia japonica's genome with initial clues to its potential as an invasive pest.</title>
        <authorList>
            <person name="Cucini C."/>
            <person name="Boschi S."/>
            <person name="Funari R."/>
            <person name="Cardaioli E."/>
            <person name="Iannotti N."/>
            <person name="Marturano G."/>
            <person name="Paoli F."/>
            <person name="Bruttini M."/>
            <person name="Carapelli A."/>
            <person name="Frati F."/>
            <person name="Nardi F."/>
        </authorList>
    </citation>
    <scope>NUCLEOTIDE SEQUENCE [LARGE SCALE GENOMIC DNA]</scope>
    <source>
        <strain evidence="2">DMR45628</strain>
    </source>
</reference>
<comment type="caution">
    <text evidence="2">The sequence shown here is derived from an EMBL/GenBank/DDBJ whole genome shotgun (WGS) entry which is preliminary data.</text>
</comment>
<dbReference type="AlphaFoldDB" id="A0AAW1JDY2"/>
<protein>
    <submittedName>
        <fullName evidence="2">Uncharacterized protein</fullName>
    </submittedName>
</protein>
<evidence type="ECO:0000313" key="3">
    <source>
        <dbReference type="Proteomes" id="UP001458880"/>
    </source>
</evidence>
<dbReference type="Proteomes" id="UP001458880">
    <property type="component" value="Unassembled WGS sequence"/>
</dbReference>
<accession>A0AAW1JDY2</accession>
<evidence type="ECO:0000256" key="1">
    <source>
        <dbReference type="SAM" id="MobiDB-lite"/>
    </source>
</evidence>
<dbReference type="EMBL" id="JASPKY010000420">
    <property type="protein sequence ID" value="KAK9701152.1"/>
    <property type="molecule type" value="Genomic_DNA"/>
</dbReference>